<gene>
    <name evidence="8" type="ORF">M404DRAFT_142356</name>
</gene>
<organism evidence="8 9">
    <name type="scientific">Pisolithus tinctorius Marx 270</name>
    <dbReference type="NCBI Taxonomy" id="870435"/>
    <lineage>
        <taxon>Eukaryota</taxon>
        <taxon>Fungi</taxon>
        <taxon>Dikarya</taxon>
        <taxon>Basidiomycota</taxon>
        <taxon>Agaricomycotina</taxon>
        <taxon>Agaricomycetes</taxon>
        <taxon>Agaricomycetidae</taxon>
        <taxon>Boletales</taxon>
        <taxon>Sclerodermatineae</taxon>
        <taxon>Pisolithaceae</taxon>
        <taxon>Pisolithus</taxon>
    </lineage>
</organism>
<reference evidence="8 9" key="1">
    <citation type="submission" date="2014-04" db="EMBL/GenBank/DDBJ databases">
        <authorList>
            <consortium name="DOE Joint Genome Institute"/>
            <person name="Kuo A."/>
            <person name="Kohler A."/>
            <person name="Costa M.D."/>
            <person name="Nagy L.G."/>
            <person name="Floudas D."/>
            <person name="Copeland A."/>
            <person name="Barry K.W."/>
            <person name="Cichocki N."/>
            <person name="Veneault-Fourrey C."/>
            <person name="LaButti K."/>
            <person name="Lindquist E.A."/>
            <person name="Lipzen A."/>
            <person name="Lundell T."/>
            <person name="Morin E."/>
            <person name="Murat C."/>
            <person name="Sun H."/>
            <person name="Tunlid A."/>
            <person name="Henrissat B."/>
            <person name="Grigoriev I.V."/>
            <person name="Hibbett D.S."/>
            <person name="Martin F."/>
            <person name="Nordberg H.P."/>
            <person name="Cantor M.N."/>
            <person name="Hua S.X."/>
        </authorList>
    </citation>
    <scope>NUCLEOTIDE SEQUENCE [LARGE SCALE GENOMIC DNA]</scope>
    <source>
        <strain evidence="8 9">Marx 270</strain>
    </source>
</reference>
<evidence type="ECO:0000313" key="9">
    <source>
        <dbReference type="Proteomes" id="UP000054217"/>
    </source>
</evidence>
<keyword evidence="9" id="KW-1185">Reference proteome</keyword>
<dbReference type="HOGENOM" id="CLU_052841_1_1_1"/>
<dbReference type="Pfam" id="PF20684">
    <property type="entry name" value="Fung_rhodopsin"/>
    <property type="match status" value="1"/>
</dbReference>
<evidence type="ECO:0000256" key="4">
    <source>
        <dbReference type="ARBA" id="ARBA00023136"/>
    </source>
</evidence>
<evidence type="ECO:0000256" key="3">
    <source>
        <dbReference type="ARBA" id="ARBA00022989"/>
    </source>
</evidence>
<proteinExistence type="inferred from homology"/>
<evidence type="ECO:0000256" key="2">
    <source>
        <dbReference type="ARBA" id="ARBA00022692"/>
    </source>
</evidence>
<dbReference type="PANTHER" id="PTHR33048">
    <property type="entry name" value="PTH11-LIKE INTEGRAL MEMBRANE PROTEIN (AFU_ORTHOLOGUE AFUA_5G11245)"/>
    <property type="match status" value="1"/>
</dbReference>
<protein>
    <recommendedName>
        <fullName evidence="7">Rhodopsin domain-containing protein</fullName>
    </recommendedName>
</protein>
<sequence>IVFPVAATVVTCFRLFVRIRQSRFWLDDAWAVLAMVFNIIFLVGNWLYLHDYGAGVCIRKYSRGAQCFYAVVWSSRISILFTVVRLTFPGLVRRLLVLIAIAFMVAWMILGAQIFWTCETEPGWKTQPRPQCDLGRNVAITQIITDVLGDMILIIAPVRLIYKVKLTKAQKIRLLSIFSTSAGTTVVSIAHGYYVYSGGGLREVLAAIAEFSVSLIVANLSVVVAFFFHISTEETATPAPLELKSIITFGSLPTRKRIQRDPLSTLTVVDGIETSTLEVDDLPTTPKKVAGGGGNDAKVVSFQTVTELGLFYDA</sequence>
<dbReference type="Proteomes" id="UP000054217">
    <property type="component" value="Unassembled WGS sequence"/>
</dbReference>
<evidence type="ECO:0000256" key="6">
    <source>
        <dbReference type="SAM" id="Phobius"/>
    </source>
</evidence>
<feature type="transmembrane region" description="Helical" evidence="6">
    <location>
        <begin position="174"/>
        <end position="194"/>
    </location>
</feature>
<feature type="transmembrane region" description="Helical" evidence="6">
    <location>
        <begin position="139"/>
        <end position="162"/>
    </location>
</feature>
<name>A0A0C3K5D4_PISTI</name>
<evidence type="ECO:0000256" key="5">
    <source>
        <dbReference type="ARBA" id="ARBA00038359"/>
    </source>
</evidence>
<evidence type="ECO:0000259" key="7">
    <source>
        <dbReference type="Pfam" id="PF20684"/>
    </source>
</evidence>
<dbReference type="InterPro" id="IPR052337">
    <property type="entry name" value="SAT4-like"/>
</dbReference>
<dbReference type="GO" id="GO:0016020">
    <property type="term" value="C:membrane"/>
    <property type="evidence" value="ECO:0007669"/>
    <property type="project" value="UniProtKB-SubCell"/>
</dbReference>
<feature type="transmembrane region" description="Helical" evidence="6">
    <location>
        <begin position="95"/>
        <end position="116"/>
    </location>
</feature>
<dbReference type="EMBL" id="KN831969">
    <property type="protein sequence ID" value="KIO04782.1"/>
    <property type="molecule type" value="Genomic_DNA"/>
</dbReference>
<evidence type="ECO:0000313" key="8">
    <source>
        <dbReference type="EMBL" id="KIO04782.1"/>
    </source>
</evidence>
<feature type="non-terminal residue" evidence="8">
    <location>
        <position position="1"/>
    </location>
</feature>
<dbReference type="InParanoid" id="A0A0C3K5D4"/>
<dbReference type="STRING" id="870435.A0A0C3K5D4"/>
<reference evidence="9" key="2">
    <citation type="submission" date="2015-01" db="EMBL/GenBank/DDBJ databases">
        <title>Evolutionary Origins and Diversification of the Mycorrhizal Mutualists.</title>
        <authorList>
            <consortium name="DOE Joint Genome Institute"/>
            <consortium name="Mycorrhizal Genomics Consortium"/>
            <person name="Kohler A."/>
            <person name="Kuo A."/>
            <person name="Nagy L.G."/>
            <person name="Floudas D."/>
            <person name="Copeland A."/>
            <person name="Barry K.W."/>
            <person name="Cichocki N."/>
            <person name="Veneault-Fourrey C."/>
            <person name="LaButti K."/>
            <person name="Lindquist E.A."/>
            <person name="Lipzen A."/>
            <person name="Lundell T."/>
            <person name="Morin E."/>
            <person name="Murat C."/>
            <person name="Riley R."/>
            <person name="Ohm R."/>
            <person name="Sun H."/>
            <person name="Tunlid A."/>
            <person name="Henrissat B."/>
            <person name="Grigoriev I.V."/>
            <person name="Hibbett D.S."/>
            <person name="Martin F."/>
        </authorList>
    </citation>
    <scope>NUCLEOTIDE SEQUENCE [LARGE SCALE GENOMIC DNA]</scope>
    <source>
        <strain evidence="9">Marx 270</strain>
    </source>
</reference>
<keyword evidence="2 6" id="KW-0812">Transmembrane</keyword>
<comment type="subcellular location">
    <subcellularLocation>
        <location evidence="1">Membrane</location>
        <topology evidence="1">Multi-pass membrane protein</topology>
    </subcellularLocation>
</comment>
<dbReference type="InterPro" id="IPR049326">
    <property type="entry name" value="Rhodopsin_dom_fungi"/>
</dbReference>
<evidence type="ECO:0000256" key="1">
    <source>
        <dbReference type="ARBA" id="ARBA00004141"/>
    </source>
</evidence>
<feature type="domain" description="Rhodopsin" evidence="7">
    <location>
        <begin position="14"/>
        <end position="197"/>
    </location>
</feature>
<comment type="similarity">
    <text evidence="5">Belongs to the SAT4 family.</text>
</comment>
<dbReference type="OrthoDB" id="444631at2759"/>
<accession>A0A0C3K5D4</accession>
<keyword evidence="3 6" id="KW-1133">Transmembrane helix</keyword>
<feature type="transmembrane region" description="Helical" evidence="6">
    <location>
        <begin position="29"/>
        <end position="48"/>
    </location>
</feature>
<feature type="transmembrane region" description="Helical" evidence="6">
    <location>
        <begin position="206"/>
        <end position="228"/>
    </location>
</feature>
<dbReference type="AlphaFoldDB" id="A0A0C3K5D4"/>
<keyword evidence="4 6" id="KW-0472">Membrane</keyword>
<dbReference type="PANTHER" id="PTHR33048:SF19">
    <property type="entry name" value="MEMBRANE PROTEIN PTH11-LIKE, PUTATIVE (AFU_ORTHOLOGUE AFUA_1G14080)-RELATED"/>
    <property type="match status" value="1"/>
</dbReference>